<comment type="subcellular location">
    <subcellularLocation>
        <location evidence="1 7">Cell membrane</location>
        <topology evidence="1 7">Multi-pass membrane protein</topology>
    </subcellularLocation>
</comment>
<evidence type="ECO:0000256" key="2">
    <source>
        <dbReference type="ARBA" id="ARBA00022448"/>
    </source>
</evidence>
<evidence type="ECO:0000256" key="5">
    <source>
        <dbReference type="ARBA" id="ARBA00022989"/>
    </source>
</evidence>
<dbReference type="PANTHER" id="PTHR43744:SF12">
    <property type="entry name" value="ABC TRANSPORTER PERMEASE PROTEIN MG189-RELATED"/>
    <property type="match status" value="1"/>
</dbReference>
<dbReference type="GO" id="GO:0005886">
    <property type="term" value="C:plasma membrane"/>
    <property type="evidence" value="ECO:0007669"/>
    <property type="project" value="UniProtKB-SubCell"/>
</dbReference>
<dbReference type="PANTHER" id="PTHR43744">
    <property type="entry name" value="ABC TRANSPORTER PERMEASE PROTEIN MG189-RELATED-RELATED"/>
    <property type="match status" value="1"/>
</dbReference>
<evidence type="ECO:0000313" key="9">
    <source>
        <dbReference type="EMBL" id="KGE16781.1"/>
    </source>
</evidence>
<protein>
    <submittedName>
        <fullName evidence="9">Sugar ABC transporter permease</fullName>
    </submittedName>
</protein>
<keyword evidence="2 7" id="KW-0813">Transport</keyword>
<dbReference type="SUPFAM" id="SSF161098">
    <property type="entry name" value="MetI-like"/>
    <property type="match status" value="1"/>
</dbReference>
<keyword evidence="4 7" id="KW-0812">Transmembrane</keyword>
<feature type="transmembrane region" description="Helical" evidence="7">
    <location>
        <begin position="20"/>
        <end position="41"/>
    </location>
</feature>
<comment type="caution">
    <text evidence="9">The sequence shown here is derived from an EMBL/GenBank/DDBJ whole genome shotgun (WGS) entry which is preliminary data.</text>
</comment>
<organism evidence="9 10">
    <name type="scientific">Paenibacillus wynnii</name>
    <dbReference type="NCBI Taxonomy" id="268407"/>
    <lineage>
        <taxon>Bacteria</taxon>
        <taxon>Bacillati</taxon>
        <taxon>Bacillota</taxon>
        <taxon>Bacilli</taxon>
        <taxon>Bacillales</taxon>
        <taxon>Paenibacillaceae</taxon>
        <taxon>Paenibacillus</taxon>
    </lineage>
</organism>
<evidence type="ECO:0000256" key="4">
    <source>
        <dbReference type="ARBA" id="ARBA00022692"/>
    </source>
</evidence>
<dbReference type="AlphaFoldDB" id="A0A098M413"/>
<dbReference type="GO" id="GO:0055085">
    <property type="term" value="P:transmembrane transport"/>
    <property type="evidence" value="ECO:0007669"/>
    <property type="project" value="InterPro"/>
</dbReference>
<dbReference type="STRING" id="268407.PWYN_18985"/>
<reference evidence="9 10" key="1">
    <citation type="submission" date="2014-08" db="EMBL/GenBank/DDBJ databases">
        <authorList>
            <person name="den Bakker H.C."/>
        </authorList>
    </citation>
    <scope>NUCLEOTIDE SEQUENCE [LARGE SCALE GENOMIC DNA]</scope>
    <source>
        <strain evidence="9 10">DSM 18334</strain>
    </source>
</reference>
<dbReference type="InterPro" id="IPR000515">
    <property type="entry name" value="MetI-like"/>
</dbReference>
<accession>A0A098M413</accession>
<feature type="transmembrane region" description="Helical" evidence="7">
    <location>
        <begin position="192"/>
        <end position="214"/>
    </location>
</feature>
<feature type="domain" description="ABC transmembrane type-1" evidence="8">
    <location>
        <begin position="81"/>
        <end position="272"/>
    </location>
</feature>
<dbReference type="OrthoDB" id="9771544at2"/>
<dbReference type="RefSeq" id="WP_036655000.1">
    <property type="nucleotide sequence ID" value="NZ_JQCR01000003.1"/>
</dbReference>
<dbReference type="EMBL" id="JQCR01000003">
    <property type="protein sequence ID" value="KGE16781.1"/>
    <property type="molecule type" value="Genomic_DNA"/>
</dbReference>
<evidence type="ECO:0000259" key="8">
    <source>
        <dbReference type="PROSITE" id="PS50928"/>
    </source>
</evidence>
<feature type="transmembrane region" description="Helical" evidence="7">
    <location>
        <begin position="116"/>
        <end position="140"/>
    </location>
</feature>
<sequence length="287" mass="32336">MSTLGAFRKKPDDMGLLGKIGFYFILILGALASVFPFYWMFVVASNDKGAVFHVPPLLTLGDQFIDNFKRVLEKSDFFQAIGNSLFVSSMVTISVVFFCTLAGYAFAKYEFPFKNILFYFVIATLFVPQQLGVLPTYVIMAKLHWIDSFKALIVPAMVNAFGIFWMRQYISTAVHTELIEAGRIDGGGHFRIFWNIAIPVITPAMATLGILNFMTVWNDFFWPLVVLKSREHYTIQIALQQLFTTRDGIDYGMIMSATFTATLPLLVVFLLFSRWVIAGLTSGAIKS</sequence>
<proteinExistence type="inferred from homology"/>
<dbReference type="Pfam" id="PF00528">
    <property type="entry name" value="BPD_transp_1"/>
    <property type="match status" value="1"/>
</dbReference>
<evidence type="ECO:0000256" key="3">
    <source>
        <dbReference type="ARBA" id="ARBA00022475"/>
    </source>
</evidence>
<gene>
    <name evidence="9" type="ORF">PWYN_18985</name>
</gene>
<keyword evidence="6 7" id="KW-0472">Membrane</keyword>
<keyword evidence="5 7" id="KW-1133">Transmembrane helix</keyword>
<feature type="transmembrane region" description="Helical" evidence="7">
    <location>
        <begin position="152"/>
        <end position="171"/>
    </location>
</feature>
<dbReference type="CDD" id="cd06261">
    <property type="entry name" value="TM_PBP2"/>
    <property type="match status" value="1"/>
</dbReference>
<name>A0A098M413_9BACL</name>
<feature type="transmembrane region" description="Helical" evidence="7">
    <location>
        <begin position="85"/>
        <end position="107"/>
    </location>
</feature>
<feature type="transmembrane region" description="Helical" evidence="7">
    <location>
        <begin position="251"/>
        <end position="272"/>
    </location>
</feature>
<dbReference type="Proteomes" id="UP000029734">
    <property type="component" value="Unassembled WGS sequence"/>
</dbReference>
<evidence type="ECO:0000256" key="7">
    <source>
        <dbReference type="RuleBase" id="RU363032"/>
    </source>
</evidence>
<comment type="similarity">
    <text evidence="7">Belongs to the binding-protein-dependent transport system permease family.</text>
</comment>
<reference evidence="9 10" key="2">
    <citation type="submission" date="2014-10" db="EMBL/GenBank/DDBJ databases">
        <title>Comparative genomics of the Paenibacillus odorifer group.</title>
        <authorList>
            <person name="Tsai Y.-C."/>
            <person name="Martin N."/>
            <person name="Korlach J."/>
            <person name="Wiedmann M."/>
        </authorList>
    </citation>
    <scope>NUCLEOTIDE SEQUENCE [LARGE SCALE GENOMIC DNA]</scope>
    <source>
        <strain evidence="9 10">DSM 18334</strain>
    </source>
</reference>
<evidence type="ECO:0000313" key="10">
    <source>
        <dbReference type="Proteomes" id="UP000029734"/>
    </source>
</evidence>
<dbReference type="Gene3D" id="1.10.3720.10">
    <property type="entry name" value="MetI-like"/>
    <property type="match status" value="1"/>
</dbReference>
<keyword evidence="3" id="KW-1003">Cell membrane</keyword>
<dbReference type="PROSITE" id="PS50928">
    <property type="entry name" value="ABC_TM1"/>
    <property type="match status" value="1"/>
</dbReference>
<evidence type="ECO:0000256" key="1">
    <source>
        <dbReference type="ARBA" id="ARBA00004651"/>
    </source>
</evidence>
<evidence type="ECO:0000256" key="6">
    <source>
        <dbReference type="ARBA" id="ARBA00023136"/>
    </source>
</evidence>
<dbReference type="eggNOG" id="COG0395">
    <property type="taxonomic scope" value="Bacteria"/>
</dbReference>
<dbReference type="InterPro" id="IPR035906">
    <property type="entry name" value="MetI-like_sf"/>
</dbReference>
<keyword evidence="10" id="KW-1185">Reference proteome</keyword>